<dbReference type="InterPro" id="IPR003602">
    <property type="entry name" value="Topo_IA_DNA-bd_dom"/>
</dbReference>
<dbReference type="InterPro" id="IPR013497">
    <property type="entry name" value="Topo_IA_cen"/>
</dbReference>
<dbReference type="InterPro" id="IPR025589">
    <property type="entry name" value="Toprim_C_rpt"/>
</dbReference>
<dbReference type="PROSITE" id="PS52039">
    <property type="entry name" value="TOPO_IA_2"/>
    <property type="match status" value="1"/>
</dbReference>
<comment type="function">
    <text evidence="8">Releases the supercoiling and torsional tension of DNA, which is introduced during the DNA replication and transcription, by transiently cleaving and rejoining one strand of the DNA duplex. Introduces a single-strand break via transesterification at a target site in duplex DNA. The scissile phosphodiester is attacked by the catalytic tyrosine of the enzyme, resulting in the formation of a DNA-(5'-phosphotyrosyl)-enzyme intermediate and the expulsion of a 3'-OH DNA strand. The free DNA strand then undergoes passage around the unbroken strand, thus removing DNA supercoils. Finally, in the religation step, the DNA 3'-OH attacks the covalent intermediate to expel the active-site tyrosine and restore the DNA phosphodiester backbone.</text>
</comment>
<dbReference type="InterPro" id="IPR028612">
    <property type="entry name" value="Topoisom_1_IA"/>
</dbReference>
<feature type="site" description="Interaction with DNA" evidence="8">
    <location>
        <position position="473"/>
    </location>
</feature>
<evidence type="ECO:0000256" key="5">
    <source>
        <dbReference type="ARBA" id="ARBA00023029"/>
    </source>
</evidence>
<dbReference type="GO" id="GO:0006265">
    <property type="term" value="P:DNA topological change"/>
    <property type="evidence" value="ECO:0007669"/>
    <property type="project" value="UniProtKB-UniRule"/>
</dbReference>
<dbReference type="CDD" id="cd03363">
    <property type="entry name" value="TOPRIM_TopoIA_TopoI"/>
    <property type="match status" value="1"/>
</dbReference>
<dbReference type="GO" id="GO:0003917">
    <property type="term" value="F:DNA topoisomerase type I (single strand cut, ATP-independent) activity"/>
    <property type="evidence" value="ECO:0007669"/>
    <property type="project" value="UniProtKB-UniRule"/>
</dbReference>
<comment type="similarity">
    <text evidence="2 8">Belongs to the type IA topoisomerase family.</text>
</comment>
<organism evidence="11 12">
    <name type="scientific">Candidatus Roizmanbacteria bacterium RIFCSPHIGHO2_02_FULL_43_11</name>
    <dbReference type="NCBI Taxonomy" id="1802043"/>
    <lineage>
        <taxon>Bacteria</taxon>
        <taxon>Candidatus Roizmaniibacteriota</taxon>
    </lineage>
</organism>
<dbReference type="PANTHER" id="PTHR42785:SF1">
    <property type="entry name" value="DNA TOPOISOMERASE"/>
    <property type="match status" value="1"/>
</dbReference>
<dbReference type="PRINTS" id="PR00417">
    <property type="entry name" value="PRTPISMRASEI"/>
</dbReference>
<protein>
    <recommendedName>
        <fullName evidence="8">DNA topoisomerase 1</fullName>
        <ecNumber evidence="8">5.6.2.1</ecNumber>
    </recommendedName>
    <alternativeName>
        <fullName evidence="8">DNA topoisomerase I</fullName>
    </alternativeName>
</protein>
<keyword evidence="6 8" id="KW-0238">DNA-binding</keyword>
<dbReference type="GO" id="GO:0046872">
    <property type="term" value="F:metal ion binding"/>
    <property type="evidence" value="ECO:0007669"/>
    <property type="project" value="UniProtKB-KW"/>
</dbReference>
<dbReference type="AlphaFoldDB" id="A0A1F7HHD2"/>
<dbReference type="EC" id="5.6.2.1" evidence="8"/>
<keyword evidence="5 8" id="KW-0799">Topoisomerase</keyword>
<evidence type="ECO:0000256" key="2">
    <source>
        <dbReference type="ARBA" id="ARBA00009446"/>
    </source>
</evidence>
<dbReference type="InterPro" id="IPR013825">
    <property type="entry name" value="Topo_IA_cen_sub2"/>
</dbReference>
<dbReference type="Gene3D" id="1.10.460.10">
    <property type="entry name" value="Topoisomerase I, domain 2"/>
    <property type="match status" value="2"/>
</dbReference>
<name>A0A1F7HHD2_9BACT</name>
<evidence type="ECO:0000313" key="12">
    <source>
        <dbReference type="Proteomes" id="UP000178098"/>
    </source>
</evidence>
<dbReference type="Gene3D" id="3.40.50.140">
    <property type="match status" value="1"/>
</dbReference>
<dbReference type="Proteomes" id="UP000178098">
    <property type="component" value="Unassembled WGS sequence"/>
</dbReference>
<evidence type="ECO:0000259" key="9">
    <source>
        <dbReference type="PROSITE" id="PS50880"/>
    </source>
</evidence>
<accession>A0A1F7HHD2</accession>
<dbReference type="GO" id="GO:0003677">
    <property type="term" value="F:DNA binding"/>
    <property type="evidence" value="ECO:0007669"/>
    <property type="project" value="UniProtKB-KW"/>
</dbReference>
<dbReference type="InterPro" id="IPR023406">
    <property type="entry name" value="Topo_IA_AS"/>
</dbReference>
<dbReference type="InterPro" id="IPR013824">
    <property type="entry name" value="Topo_IA_cen_sub1"/>
</dbReference>
<dbReference type="HAMAP" id="MF_00952">
    <property type="entry name" value="Topoisom_1_prok"/>
    <property type="match status" value="1"/>
</dbReference>
<dbReference type="InterPro" id="IPR034149">
    <property type="entry name" value="TOPRIM_TopoI"/>
</dbReference>
<dbReference type="NCBIfam" id="TIGR01051">
    <property type="entry name" value="topA_bact"/>
    <property type="match status" value="1"/>
</dbReference>
<evidence type="ECO:0000313" key="11">
    <source>
        <dbReference type="EMBL" id="OGK30172.1"/>
    </source>
</evidence>
<dbReference type="InterPro" id="IPR006171">
    <property type="entry name" value="TOPRIM_dom"/>
</dbReference>
<evidence type="ECO:0000256" key="4">
    <source>
        <dbReference type="ARBA" id="ARBA00022842"/>
    </source>
</evidence>
<dbReference type="Pfam" id="PF01751">
    <property type="entry name" value="Toprim"/>
    <property type="match status" value="1"/>
</dbReference>
<feature type="site" description="Interaction with DNA" evidence="8">
    <location>
        <position position="157"/>
    </location>
</feature>
<keyword evidence="3" id="KW-0479">Metal-binding</keyword>
<feature type="site" description="Interaction with DNA" evidence="8">
    <location>
        <position position="141"/>
    </location>
</feature>
<keyword evidence="7 8" id="KW-0413">Isomerase</keyword>
<dbReference type="InterPro" id="IPR000380">
    <property type="entry name" value="Topo_IA"/>
</dbReference>
<feature type="site" description="Interaction with DNA" evidence="8">
    <location>
        <position position="145"/>
    </location>
</feature>
<proteinExistence type="inferred from homology"/>
<comment type="caution">
    <text evidence="11">The sequence shown here is derived from an EMBL/GenBank/DDBJ whole genome shotgun (WGS) entry which is preliminary data.</text>
</comment>
<dbReference type="SMART" id="SM00436">
    <property type="entry name" value="TOP1Bc"/>
    <property type="match status" value="1"/>
</dbReference>
<comment type="subunit">
    <text evidence="8">Monomer.</text>
</comment>
<evidence type="ECO:0000259" key="10">
    <source>
        <dbReference type="PROSITE" id="PS52039"/>
    </source>
</evidence>
<dbReference type="InterPro" id="IPR003601">
    <property type="entry name" value="Topo_IA_2"/>
</dbReference>
<feature type="site" description="Interaction with DNA" evidence="8">
    <location>
        <position position="142"/>
    </location>
</feature>
<dbReference type="CDD" id="cd00186">
    <property type="entry name" value="TOP1Ac"/>
    <property type="match status" value="1"/>
</dbReference>
<feature type="region of interest" description="Interaction with DNA" evidence="8">
    <location>
        <begin position="165"/>
        <end position="170"/>
    </location>
</feature>
<feature type="site" description="Interaction with DNA" evidence="8">
    <location>
        <position position="285"/>
    </location>
</feature>
<dbReference type="PROSITE" id="PS00396">
    <property type="entry name" value="TOPO_IA_1"/>
    <property type="match status" value="1"/>
</dbReference>
<evidence type="ECO:0000256" key="8">
    <source>
        <dbReference type="HAMAP-Rule" id="MF_00952"/>
    </source>
</evidence>
<dbReference type="InterPro" id="IPR023405">
    <property type="entry name" value="Topo_IA_core_domain"/>
</dbReference>
<dbReference type="EMBL" id="MFZT01000033">
    <property type="protein sequence ID" value="OGK30172.1"/>
    <property type="molecule type" value="Genomic_DNA"/>
</dbReference>
<dbReference type="InterPro" id="IPR005733">
    <property type="entry name" value="TopoI_bac-type"/>
</dbReference>
<dbReference type="Gene3D" id="1.10.290.10">
    <property type="entry name" value="Topoisomerase I, domain 4"/>
    <property type="match status" value="1"/>
</dbReference>
<dbReference type="PANTHER" id="PTHR42785">
    <property type="entry name" value="DNA TOPOISOMERASE, TYPE IA, CORE"/>
    <property type="match status" value="1"/>
</dbReference>
<evidence type="ECO:0000256" key="3">
    <source>
        <dbReference type="ARBA" id="ARBA00022723"/>
    </source>
</evidence>
<feature type="active site" description="O-(5'-phospho-DNA)-tyrosine intermediate" evidence="8">
    <location>
        <position position="283"/>
    </location>
</feature>
<evidence type="ECO:0000256" key="1">
    <source>
        <dbReference type="ARBA" id="ARBA00000213"/>
    </source>
</evidence>
<dbReference type="SMART" id="SM00493">
    <property type="entry name" value="TOPRIM"/>
    <property type="match status" value="1"/>
</dbReference>
<dbReference type="PROSITE" id="PS50880">
    <property type="entry name" value="TOPRIM"/>
    <property type="match status" value="1"/>
</dbReference>
<dbReference type="SUPFAM" id="SSF56712">
    <property type="entry name" value="Prokaryotic type I DNA topoisomerase"/>
    <property type="match status" value="1"/>
</dbReference>
<evidence type="ECO:0000256" key="7">
    <source>
        <dbReference type="ARBA" id="ARBA00023235"/>
    </source>
</evidence>
<keyword evidence="4" id="KW-0460">Magnesium</keyword>
<feature type="domain" description="Topo IA-type catalytic" evidence="10">
    <location>
        <begin position="131"/>
        <end position="572"/>
    </location>
</feature>
<reference evidence="11 12" key="1">
    <citation type="journal article" date="2016" name="Nat. Commun.">
        <title>Thousands of microbial genomes shed light on interconnected biogeochemical processes in an aquifer system.</title>
        <authorList>
            <person name="Anantharaman K."/>
            <person name="Brown C.T."/>
            <person name="Hug L.A."/>
            <person name="Sharon I."/>
            <person name="Castelle C.J."/>
            <person name="Probst A.J."/>
            <person name="Thomas B.C."/>
            <person name="Singh A."/>
            <person name="Wilkins M.J."/>
            <person name="Karaoz U."/>
            <person name="Brodie E.L."/>
            <person name="Williams K.H."/>
            <person name="Hubbard S.S."/>
            <person name="Banfield J.F."/>
        </authorList>
    </citation>
    <scope>NUCLEOTIDE SEQUENCE [LARGE SCALE GENOMIC DNA]</scope>
</reference>
<feature type="domain" description="Toprim" evidence="9">
    <location>
        <begin position="2"/>
        <end position="115"/>
    </location>
</feature>
<comment type="caution">
    <text evidence="8">Lacks conserved residue(s) required for the propagation of feature annotation.</text>
</comment>
<comment type="catalytic activity">
    <reaction evidence="1 8">
        <text>ATP-independent breakage of single-stranded DNA, followed by passage and rejoining.</text>
        <dbReference type="EC" id="5.6.2.1"/>
    </reaction>
</comment>
<sequence>MKSLVIVESPAKAGTIGKILGKDYFIASSFGHIRDLAKDGEGSTGVDVHKKYKPHYIVAPSKAKVVKDLKTLAKKYSLVLLATDEDREGEAIAWHLFDELKLKKANTKRITFTEITSEAILNATQNPRDIDLDLVDAQQARRILDRLVGFELSRLLWKKVRGKLSAGRVQSVAVRLIVEREREIQQHESKKFYKVTGLFGTTHFEASLSEDLPSHDTAEKFLKSCSNAVFTVHAVDVKPARRAPAPPFTTSTLQQTAGQKLGFSVSRTMSIAQKLYEAGHITYMRTDSMHLSTSAQKKLASHILKEFGEKYLKPRQYVSKSKNAQEAHEAIRPTYPQNKHASDNADLQKLYDLIRNRALASQMAEAEVQRTQVIINISTNDKYTFISKGEIITFDGFLKAYKNTKWYTYDDIILPQLATGDTLTASEIKALERLIKPPARYSEATLVKKLEELGIGRPSTYAPTIDKITSPTRGYITKETREGIPTEFLQLTLKDSKITETVITEVTGAQKNKLFASDMGIVVTDFLVKNFENIMDYAFTAEVEGSLDHIASGNADWVKTIDTYYKPFTMSVGKTLSSAERVTGERILGSDPKSGRTILVRMSKFGPVAQIGSQDELKGDEKPDYANLSPGLSLETVTLEDVLPLFSLPKNLGTYKDKDVVVGRGKFGPYIKWGDTYISIRGTDPLTATLHSVMKSIREKEHEMEPITMYQDKPITKGVGRFGPYIKWEETFAAIPKKSGINIATITPEQAIHLMEEKVRKDNERILYSWGNGSVTLQNGRFGPCIRIKGKRKFYSLPKNDSGEKLPVEDLKKLSEKEIRKLIS</sequence>
<dbReference type="Pfam" id="PF13368">
    <property type="entry name" value="Toprim_C_rpt"/>
    <property type="match status" value="2"/>
</dbReference>
<gene>
    <name evidence="8" type="primary">topA</name>
    <name evidence="11" type="ORF">A3D08_02820</name>
</gene>
<evidence type="ECO:0000256" key="6">
    <source>
        <dbReference type="ARBA" id="ARBA00023125"/>
    </source>
</evidence>
<dbReference type="SMART" id="SM00437">
    <property type="entry name" value="TOP1Ac"/>
    <property type="match status" value="1"/>
</dbReference>
<dbReference type="Gene3D" id="2.70.20.10">
    <property type="entry name" value="Topoisomerase I, domain 3"/>
    <property type="match status" value="1"/>
</dbReference>
<dbReference type="InterPro" id="IPR013826">
    <property type="entry name" value="Topo_IA_cen_sub3"/>
</dbReference>
<feature type="site" description="Interaction with DNA" evidence="8">
    <location>
        <position position="32"/>
    </location>
</feature>
<dbReference type="Pfam" id="PF01131">
    <property type="entry name" value="Topoisom_bac"/>
    <property type="match status" value="1"/>
</dbReference>